<feature type="domain" description="HTH cro/C1-type" evidence="1">
    <location>
        <begin position="20"/>
        <end position="74"/>
    </location>
</feature>
<sequence>MFDDVKPAPPIRRRQLAFRLAELRKATGMKQDEVVEHTGLSRSTISKMENAEQELMEKNVRLLAAAYGVVAPELDMLVRMARESKKIGVMVAHADVAPNFAKDFLELEAYASEVWSYQAVVVDGMLQIPGYIRALRLAWKPDATPEDLEQAVDLRAGRQKRLLDKDAPTLRVLLDEAAFIRPVGGPDVMVEQIKHLVEMSKLPNVTLQVIPRAVGAYPGMGRSFAILKFDDTPGMDVAYAESLRSATYHEKRHEVVQHVEVFDRIADLALSPTATRKSLATLATTFGSNQR</sequence>
<accession>A0A9X3AGD7</accession>
<gene>
    <name evidence="2" type="ORF">NZH93_24360</name>
</gene>
<dbReference type="Gene3D" id="1.10.260.40">
    <property type="entry name" value="lambda repressor-like DNA-binding domains"/>
    <property type="match status" value="1"/>
</dbReference>
<dbReference type="InterPro" id="IPR010982">
    <property type="entry name" value="Lambda_DNA-bd_dom_sf"/>
</dbReference>
<comment type="caution">
    <text evidence="2">The sequence shown here is derived from an EMBL/GenBank/DDBJ whole genome shotgun (WGS) entry which is preliminary data.</text>
</comment>
<evidence type="ECO:0000313" key="3">
    <source>
        <dbReference type="Proteomes" id="UP001141259"/>
    </source>
</evidence>
<dbReference type="GO" id="GO:0003677">
    <property type="term" value="F:DNA binding"/>
    <property type="evidence" value="ECO:0007669"/>
    <property type="project" value="InterPro"/>
</dbReference>
<dbReference type="InterPro" id="IPR043917">
    <property type="entry name" value="DUF5753"/>
</dbReference>
<dbReference type="EMBL" id="JANYMP010000012">
    <property type="protein sequence ID" value="MCS7480002.1"/>
    <property type="molecule type" value="Genomic_DNA"/>
</dbReference>
<dbReference type="Pfam" id="PF19054">
    <property type="entry name" value="DUF5753"/>
    <property type="match status" value="1"/>
</dbReference>
<dbReference type="SMART" id="SM00530">
    <property type="entry name" value="HTH_XRE"/>
    <property type="match status" value="1"/>
</dbReference>
<dbReference type="InterPro" id="IPR001387">
    <property type="entry name" value="Cro/C1-type_HTH"/>
</dbReference>
<dbReference type="SUPFAM" id="SSF47413">
    <property type="entry name" value="lambda repressor-like DNA-binding domains"/>
    <property type="match status" value="1"/>
</dbReference>
<evidence type="ECO:0000313" key="2">
    <source>
        <dbReference type="EMBL" id="MCS7480002.1"/>
    </source>
</evidence>
<evidence type="ECO:0000259" key="1">
    <source>
        <dbReference type="PROSITE" id="PS50943"/>
    </source>
</evidence>
<protein>
    <submittedName>
        <fullName evidence="2">Helix-turn-helix transcriptional regulator</fullName>
    </submittedName>
</protein>
<dbReference type="CDD" id="cd00093">
    <property type="entry name" value="HTH_XRE"/>
    <property type="match status" value="1"/>
</dbReference>
<dbReference type="RefSeq" id="WP_259625502.1">
    <property type="nucleotide sequence ID" value="NZ_JANYMP010000012.1"/>
</dbReference>
<name>A0A9X3AGD7_9PSEU</name>
<dbReference type="Proteomes" id="UP001141259">
    <property type="component" value="Unassembled WGS sequence"/>
</dbReference>
<proteinExistence type="predicted"/>
<dbReference type="AlphaFoldDB" id="A0A9X3AGD7"/>
<reference evidence="2" key="1">
    <citation type="submission" date="2022-08" db="EMBL/GenBank/DDBJ databases">
        <authorList>
            <person name="Tistechok S."/>
            <person name="Samborskyy M."/>
            <person name="Roman I."/>
        </authorList>
    </citation>
    <scope>NUCLEOTIDE SEQUENCE</scope>
    <source>
        <strain evidence="2">DSM 103496</strain>
    </source>
</reference>
<dbReference type="PROSITE" id="PS50943">
    <property type="entry name" value="HTH_CROC1"/>
    <property type="match status" value="1"/>
</dbReference>
<organism evidence="2 3">
    <name type="scientific">Umezawaea endophytica</name>
    <dbReference type="NCBI Taxonomy" id="1654476"/>
    <lineage>
        <taxon>Bacteria</taxon>
        <taxon>Bacillati</taxon>
        <taxon>Actinomycetota</taxon>
        <taxon>Actinomycetes</taxon>
        <taxon>Pseudonocardiales</taxon>
        <taxon>Pseudonocardiaceae</taxon>
        <taxon>Umezawaea</taxon>
    </lineage>
</organism>
<keyword evidence="3" id="KW-1185">Reference proteome</keyword>
<dbReference type="Pfam" id="PF13560">
    <property type="entry name" value="HTH_31"/>
    <property type="match status" value="1"/>
</dbReference>